<evidence type="ECO:0000313" key="4">
    <source>
        <dbReference type="Proteomes" id="UP000626982"/>
    </source>
</evidence>
<reference evidence="4" key="1">
    <citation type="journal article" date="2019" name="Int. J. Syst. Evol. Microbiol.">
        <title>The Global Catalogue of Microorganisms (GCM) 10K type strain sequencing project: providing services to taxonomists for standard genome sequencing and annotation.</title>
        <authorList>
            <consortium name="The Broad Institute Genomics Platform"/>
            <consortium name="The Broad Institute Genome Sequencing Center for Infectious Disease"/>
            <person name="Wu L."/>
            <person name="Ma J."/>
        </authorList>
    </citation>
    <scope>NUCLEOTIDE SEQUENCE [LARGE SCALE GENOMIC DNA]</scope>
    <source>
        <strain evidence="4">CGMCC 1.6960</strain>
    </source>
</reference>
<dbReference type="RefSeq" id="WP_344724311.1">
    <property type="nucleotide sequence ID" value="NZ_BAABBD010000003.1"/>
</dbReference>
<gene>
    <name evidence="3" type="ORF">GCM10010968_21280</name>
</gene>
<accession>A0ABQ2KQK9</accession>
<evidence type="ECO:0000256" key="1">
    <source>
        <dbReference type="SAM" id="MobiDB-lite"/>
    </source>
</evidence>
<protein>
    <recommendedName>
        <fullName evidence="5">LysM domain-containing protein</fullName>
    </recommendedName>
</protein>
<feature type="chain" id="PRO_5047281612" description="LysM domain-containing protein" evidence="2">
    <location>
        <begin position="22"/>
        <end position="252"/>
    </location>
</feature>
<feature type="region of interest" description="Disordered" evidence="1">
    <location>
        <begin position="32"/>
        <end position="74"/>
    </location>
</feature>
<feature type="compositionally biased region" description="Basic and acidic residues" evidence="1">
    <location>
        <begin position="61"/>
        <end position="71"/>
    </location>
</feature>
<keyword evidence="2" id="KW-0732">Signal</keyword>
<keyword evidence="4" id="KW-1185">Reference proteome</keyword>
<feature type="region of interest" description="Disordered" evidence="1">
    <location>
        <begin position="232"/>
        <end position="252"/>
    </location>
</feature>
<evidence type="ECO:0008006" key="5">
    <source>
        <dbReference type="Google" id="ProtNLM"/>
    </source>
</evidence>
<evidence type="ECO:0000256" key="2">
    <source>
        <dbReference type="SAM" id="SignalP"/>
    </source>
</evidence>
<organism evidence="3 4">
    <name type="scientific">Agrococcus terreus</name>
    <dbReference type="NCBI Taxonomy" id="574649"/>
    <lineage>
        <taxon>Bacteria</taxon>
        <taxon>Bacillati</taxon>
        <taxon>Actinomycetota</taxon>
        <taxon>Actinomycetes</taxon>
        <taxon>Micrococcales</taxon>
        <taxon>Microbacteriaceae</taxon>
        <taxon>Agrococcus</taxon>
    </lineage>
</organism>
<dbReference type="Proteomes" id="UP000626982">
    <property type="component" value="Unassembled WGS sequence"/>
</dbReference>
<sequence>MFRFRAVATTAAAVSVAVALAGCTPAEHFADATDPAAGPVSGTEDPRPMGADGLDEAEGTAEPHADEEPGAAREPGFTVAQDDLYGPGTWYRVPGGAVKENTVDGCEGLPTLAPASGSNGLGGYLYVALRDRGRMTFATGDVAVDDDGRPIAYRAAAGDTMHAVSQRFCIDYPGYLGLLNAVRRGDGDADLFRLQQEVWAGDIINLDVATVTTVGSQDGQVLSNAAPYSMPTQREAPALEFQPQAVQHDRQP</sequence>
<name>A0ABQ2KQK9_9MICO</name>
<dbReference type="EMBL" id="BMLM01000002">
    <property type="protein sequence ID" value="GGN87097.1"/>
    <property type="molecule type" value="Genomic_DNA"/>
</dbReference>
<dbReference type="PROSITE" id="PS51257">
    <property type="entry name" value="PROKAR_LIPOPROTEIN"/>
    <property type="match status" value="1"/>
</dbReference>
<comment type="caution">
    <text evidence="3">The sequence shown here is derived from an EMBL/GenBank/DDBJ whole genome shotgun (WGS) entry which is preliminary data.</text>
</comment>
<evidence type="ECO:0000313" key="3">
    <source>
        <dbReference type="EMBL" id="GGN87097.1"/>
    </source>
</evidence>
<feature type="signal peptide" evidence="2">
    <location>
        <begin position="1"/>
        <end position="21"/>
    </location>
</feature>
<proteinExistence type="predicted"/>